<comment type="caution">
    <text evidence="1">The sequence shown here is derived from an EMBL/GenBank/DDBJ whole genome shotgun (WGS) entry which is preliminary data.</text>
</comment>
<dbReference type="EMBL" id="JACAZH010000007">
    <property type="protein sequence ID" value="KAF7364405.1"/>
    <property type="molecule type" value="Genomic_DNA"/>
</dbReference>
<gene>
    <name evidence="1" type="ORF">MSAN_01101200</name>
</gene>
<keyword evidence="2" id="KW-1185">Reference proteome</keyword>
<proteinExistence type="predicted"/>
<organism evidence="1 2">
    <name type="scientific">Mycena sanguinolenta</name>
    <dbReference type="NCBI Taxonomy" id="230812"/>
    <lineage>
        <taxon>Eukaryota</taxon>
        <taxon>Fungi</taxon>
        <taxon>Dikarya</taxon>
        <taxon>Basidiomycota</taxon>
        <taxon>Agaricomycotina</taxon>
        <taxon>Agaricomycetes</taxon>
        <taxon>Agaricomycetidae</taxon>
        <taxon>Agaricales</taxon>
        <taxon>Marasmiineae</taxon>
        <taxon>Mycenaceae</taxon>
        <taxon>Mycena</taxon>
    </lineage>
</organism>
<protein>
    <submittedName>
        <fullName evidence="1">FabD/lysophospholipase-like protein</fullName>
    </submittedName>
</protein>
<sequence>MDFLLVSDSSGVELSSGWMNGTNLINTAAMAVANNVPFPKLPDVNTFLINNYTLAPVFFGNAYSNATTVVGTGPSEAQIQLLLQNTLDLVSQSNTTWAQCMCDTLFSATIIPH</sequence>
<evidence type="ECO:0000313" key="1">
    <source>
        <dbReference type="EMBL" id="KAF7364405.1"/>
    </source>
</evidence>
<dbReference type="Gene3D" id="3.40.1090.10">
    <property type="entry name" value="Cytosolic phospholipase A2 catalytic domain"/>
    <property type="match status" value="1"/>
</dbReference>
<accession>A0A8H7D7M7</accession>
<dbReference type="SUPFAM" id="SSF52151">
    <property type="entry name" value="FabD/lysophospholipase-like"/>
    <property type="match status" value="1"/>
</dbReference>
<reference evidence="1" key="1">
    <citation type="submission" date="2020-05" db="EMBL/GenBank/DDBJ databases">
        <title>Mycena genomes resolve the evolution of fungal bioluminescence.</title>
        <authorList>
            <person name="Tsai I.J."/>
        </authorList>
    </citation>
    <scope>NUCLEOTIDE SEQUENCE</scope>
    <source>
        <strain evidence="1">160909Yilan</strain>
    </source>
</reference>
<dbReference type="AlphaFoldDB" id="A0A8H7D7M7"/>
<dbReference type="Proteomes" id="UP000623467">
    <property type="component" value="Unassembled WGS sequence"/>
</dbReference>
<dbReference type="OrthoDB" id="4084751at2759"/>
<evidence type="ECO:0000313" key="2">
    <source>
        <dbReference type="Proteomes" id="UP000623467"/>
    </source>
</evidence>
<dbReference type="InterPro" id="IPR016035">
    <property type="entry name" value="Acyl_Trfase/lysoPLipase"/>
</dbReference>
<name>A0A8H7D7M7_9AGAR</name>